<dbReference type="Gene3D" id="3.40.190.10">
    <property type="entry name" value="Periplasmic binding protein-like II"/>
    <property type="match status" value="1"/>
</dbReference>
<dbReference type="Pfam" id="PF00496">
    <property type="entry name" value="SBP_bac_5"/>
    <property type="match status" value="1"/>
</dbReference>
<dbReference type="InterPro" id="IPR030678">
    <property type="entry name" value="Peptide/Ni-bd"/>
</dbReference>
<dbReference type="Gene3D" id="3.10.105.10">
    <property type="entry name" value="Dipeptide-binding Protein, Domain 3"/>
    <property type="match status" value="1"/>
</dbReference>
<reference evidence="2 3" key="1">
    <citation type="submission" date="2020-08" db="EMBL/GenBank/DDBJ databases">
        <title>Genomic Encyclopedia of Type Strains, Phase IV (KMG-IV): sequencing the most valuable type-strain genomes for metagenomic binning, comparative biology and taxonomic classification.</title>
        <authorList>
            <person name="Goeker M."/>
        </authorList>
    </citation>
    <scope>NUCLEOTIDE SEQUENCE [LARGE SCALE GENOMIC DNA]</scope>
    <source>
        <strain evidence="2 3">DSM 44197</strain>
    </source>
</reference>
<dbReference type="RefSeq" id="WP_182847366.1">
    <property type="nucleotide sequence ID" value="NZ_BAAALP010000093.1"/>
</dbReference>
<comment type="caution">
    <text evidence="2">The sequence shown here is derived from an EMBL/GenBank/DDBJ whole genome shotgun (WGS) entry which is preliminary data.</text>
</comment>
<dbReference type="GO" id="GO:0043190">
    <property type="term" value="C:ATP-binding cassette (ABC) transporter complex"/>
    <property type="evidence" value="ECO:0007669"/>
    <property type="project" value="InterPro"/>
</dbReference>
<name>A0A7W3QQ79_ACTNM</name>
<dbReference type="Proteomes" id="UP000572680">
    <property type="component" value="Unassembled WGS sequence"/>
</dbReference>
<dbReference type="PIRSF" id="PIRSF002741">
    <property type="entry name" value="MppA"/>
    <property type="match status" value="1"/>
</dbReference>
<dbReference type="GO" id="GO:0015833">
    <property type="term" value="P:peptide transport"/>
    <property type="evidence" value="ECO:0007669"/>
    <property type="project" value="TreeGrafter"/>
</dbReference>
<dbReference type="EMBL" id="JACJIA010000011">
    <property type="protein sequence ID" value="MBA8955377.1"/>
    <property type="molecule type" value="Genomic_DNA"/>
</dbReference>
<sequence length="586" mass="63469">MAAGRRGTAAVAGLGTLVLGLAACGGGTRDGDGGGTLRLVGASDVDHLDPASAYTQWSAGLVRQFARTLFGVRAADTFAEAVEVRPDVAAELPTVRNGGVSADGRTYTIRLRPGVRWNTRPPREVTAADFVRGLKRVCNPAQPAGARGYYTGTIVGMDAFCRGFAGVDAGNAAAIAAYQNEHEVEGLKARDARTLEIRLKRPTQDFVEILAMGFAAAAPAEYDRYVPDSAEFRVNTVSNGPYRIGSYTPGKRYVLERNPAWRQESDPLRGQGPARIQITLGQDSPEAVQRRLEEGTADLAWDQTVPAARIPALRSHPNFKIMQGSSLDPYLVFNTLSPNNGGALGRREVRRAIAYAIDKAALVRLRGGPGVGEVLHQAIPPRSTGHEPFNPYPTPGDAGDPDRCWKMLVAAGYPNGLKLRFPYRTSGDHARIAQSLRADLKECGIDAELVADSAGTLYNTTLVTPADARAGRWDVAAPDWHPDWYGDNGRTIVPQLFDGRLYGPNSANFGGYDNDEVNRLIDRALAAGDEDEARRLWARADRLIMADAAIVPLMSRNQPVFHSSRVRDARYLPHFQTYDVSLVRLA</sequence>
<evidence type="ECO:0000313" key="2">
    <source>
        <dbReference type="EMBL" id="MBA8955377.1"/>
    </source>
</evidence>
<dbReference type="GO" id="GO:1904680">
    <property type="term" value="F:peptide transmembrane transporter activity"/>
    <property type="evidence" value="ECO:0007669"/>
    <property type="project" value="TreeGrafter"/>
</dbReference>
<keyword evidence="3" id="KW-1185">Reference proteome</keyword>
<accession>A0A7W3QQ79</accession>
<organism evidence="2 3">
    <name type="scientific">Actinomadura namibiensis</name>
    <dbReference type="NCBI Taxonomy" id="182080"/>
    <lineage>
        <taxon>Bacteria</taxon>
        <taxon>Bacillati</taxon>
        <taxon>Actinomycetota</taxon>
        <taxon>Actinomycetes</taxon>
        <taxon>Streptosporangiales</taxon>
        <taxon>Thermomonosporaceae</taxon>
        <taxon>Actinomadura</taxon>
    </lineage>
</organism>
<dbReference type="SUPFAM" id="SSF53850">
    <property type="entry name" value="Periplasmic binding protein-like II"/>
    <property type="match status" value="1"/>
</dbReference>
<dbReference type="CDD" id="cd08506">
    <property type="entry name" value="PBP2_clavulanate_OppA2"/>
    <property type="match status" value="1"/>
</dbReference>
<dbReference type="GO" id="GO:0042597">
    <property type="term" value="C:periplasmic space"/>
    <property type="evidence" value="ECO:0007669"/>
    <property type="project" value="UniProtKB-ARBA"/>
</dbReference>
<gene>
    <name evidence="2" type="ORF">HNR61_007051</name>
</gene>
<evidence type="ECO:0000259" key="1">
    <source>
        <dbReference type="Pfam" id="PF00496"/>
    </source>
</evidence>
<dbReference type="PANTHER" id="PTHR30290">
    <property type="entry name" value="PERIPLASMIC BINDING COMPONENT OF ABC TRANSPORTER"/>
    <property type="match status" value="1"/>
</dbReference>
<dbReference type="InterPro" id="IPR039424">
    <property type="entry name" value="SBP_5"/>
</dbReference>
<protein>
    <submittedName>
        <fullName evidence="2">Peptide/nickel transport system substrate-binding protein</fullName>
    </submittedName>
</protein>
<dbReference type="PROSITE" id="PS51257">
    <property type="entry name" value="PROKAR_LIPOPROTEIN"/>
    <property type="match status" value="1"/>
</dbReference>
<feature type="domain" description="Solute-binding protein family 5" evidence="1">
    <location>
        <begin position="84"/>
        <end position="487"/>
    </location>
</feature>
<proteinExistence type="predicted"/>
<dbReference type="InterPro" id="IPR000914">
    <property type="entry name" value="SBP_5_dom"/>
</dbReference>
<dbReference type="PANTHER" id="PTHR30290:SF83">
    <property type="entry name" value="ABC TRANSPORTER SUBSTRATE-BINDING PROTEIN"/>
    <property type="match status" value="1"/>
</dbReference>
<dbReference type="AlphaFoldDB" id="A0A7W3QQ79"/>
<evidence type="ECO:0000313" key="3">
    <source>
        <dbReference type="Proteomes" id="UP000572680"/>
    </source>
</evidence>